<reference evidence="2 3" key="1">
    <citation type="submission" date="2024-09" db="EMBL/GenBank/DDBJ databases">
        <title>Chromosome-scale assembly of Riccia fluitans.</title>
        <authorList>
            <person name="Paukszto L."/>
            <person name="Sawicki J."/>
            <person name="Karawczyk K."/>
            <person name="Piernik-Szablinska J."/>
            <person name="Szczecinska M."/>
            <person name="Mazdziarz M."/>
        </authorList>
    </citation>
    <scope>NUCLEOTIDE SEQUENCE [LARGE SCALE GENOMIC DNA]</scope>
    <source>
        <strain evidence="2">Rf_01</strain>
        <tissue evidence="2">Aerial parts of the thallus</tissue>
    </source>
</reference>
<organism evidence="2 3">
    <name type="scientific">Riccia fluitans</name>
    <dbReference type="NCBI Taxonomy" id="41844"/>
    <lineage>
        <taxon>Eukaryota</taxon>
        <taxon>Viridiplantae</taxon>
        <taxon>Streptophyta</taxon>
        <taxon>Embryophyta</taxon>
        <taxon>Marchantiophyta</taxon>
        <taxon>Marchantiopsida</taxon>
        <taxon>Marchantiidae</taxon>
        <taxon>Marchantiales</taxon>
        <taxon>Ricciaceae</taxon>
        <taxon>Riccia</taxon>
    </lineage>
</organism>
<dbReference type="Proteomes" id="UP001605036">
    <property type="component" value="Unassembled WGS sequence"/>
</dbReference>
<evidence type="ECO:0000313" key="2">
    <source>
        <dbReference type="EMBL" id="KAL2628975.1"/>
    </source>
</evidence>
<comment type="caution">
    <text evidence="2">The sequence shown here is derived from an EMBL/GenBank/DDBJ whole genome shotgun (WGS) entry which is preliminary data.</text>
</comment>
<feature type="compositionally biased region" description="Basic and acidic residues" evidence="1">
    <location>
        <begin position="7"/>
        <end position="16"/>
    </location>
</feature>
<dbReference type="EMBL" id="JBHFFA010000004">
    <property type="protein sequence ID" value="KAL2628975.1"/>
    <property type="molecule type" value="Genomic_DNA"/>
</dbReference>
<proteinExistence type="predicted"/>
<keyword evidence="3" id="KW-1185">Reference proteome</keyword>
<feature type="region of interest" description="Disordered" evidence="1">
    <location>
        <begin position="1"/>
        <end position="51"/>
    </location>
</feature>
<name>A0ABD1YEM4_9MARC</name>
<gene>
    <name evidence="2" type="ORF">R1flu_013661</name>
</gene>
<sequence>MTGTRLSQRDFQDENQRGTSGLMGELGMNYLDETEDLAVPGGPGAEAEQQESVLLSEIFRDSNSESKGNCSDLLVEANVSPDDESRGSDLPEDTLIDVWNRVCTALQPACNSSAHQTERKLQLFLLPSSINVSRGDVELTKVRTEHLLLSQFTLHWLKEASTYLAGKDSLSAP</sequence>
<evidence type="ECO:0000313" key="3">
    <source>
        <dbReference type="Proteomes" id="UP001605036"/>
    </source>
</evidence>
<accession>A0ABD1YEM4</accession>
<dbReference type="AlphaFoldDB" id="A0ABD1YEM4"/>
<protein>
    <submittedName>
        <fullName evidence="2">Uncharacterized protein</fullName>
    </submittedName>
</protein>
<evidence type="ECO:0000256" key="1">
    <source>
        <dbReference type="SAM" id="MobiDB-lite"/>
    </source>
</evidence>